<accession>A0A936TFI4</accession>
<dbReference type="EMBL" id="JADJZA010000003">
    <property type="protein sequence ID" value="MBK9296640.1"/>
    <property type="molecule type" value="Genomic_DNA"/>
</dbReference>
<reference evidence="1 2" key="1">
    <citation type="submission" date="2020-10" db="EMBL/GenBank/DDBJ databases">
        <title>Connecting structure to function with the recovery of over 1000 high-quality activated sludge metagenome-assembled genomes encoding full-length rRNA genes using long-read sequencing.</title>
        <authorList>
            <person name="Singleton C.M."/>
            <person name="Petriglieri F."/>
            <person name="Kristensen J.M."/>
            <person name="Kirkegaard R.H."/>
            <person name="Michaelsen T.Y."/>
            <person name="Andersen M.H."/>
            <person name="Karst S.M."/>
            <person name="Dueholm M.S."/>
            <person name="Nielsen P.H."/>
            <person name="Albertsen M."/>
        </authorList>
    </citation>
    <scope>NUCLEOTIDE SEQUENCE [LARGE SCALE GENOMIC DNA]</scope>
    <source>
        <strain evidence="1">Lyne_18-Q3-R50-59_MAXAC.006</strain>
    </source>
</reference>
<sequence length="474" mass="45617">MNTTADTSDFKAGDGLCADATLKCSLRAAVTEANAQNRPTTIHLGRATYSLNLEGGSSDSPTKGDLDVVGEVIIDGRGATVDASGLGDRIFDVAQEGSLDARNLRLVGASAVPTESGGAVRSKGNLLLHRVTATGNRVTGAGASGGALLNEGGTVMVTNSNLSNNSAVRAGGAIEASGGRTQVDDTTMSGNVAGPMPGNGGALHLTGVGNVTVNRSVVTDNTAGSEGGGLWNSGGGTMTVAGTTLTGNIANGVDPDNGGGALFNDGGSLTVNTSTVSDNSAVQGSGSGGGVFNNAGTLTVRNSTFGQNSAARAGGAVETAGGNVADAGSGSGGGILSEHGATTVTNSTVSDNVSARAGGGIEVAGGSADLADVELNRNSTGNAPGNGGGMHLGGASVVTVDASQVLANHASNEGGGLWNSPGGTLTVSNTSVTSNTVGNAPNGPNVFQKGPLVGGVFTVNGAPIAEGPNALAFG</sequence>
<organism evidence="1 2">
    <name type="scientific">Candidatus Neomicrothrix subdominans</name>
    <dbReference type="NCBI Taxonomy" id="2954438"/>
    <lineage>
        <taxon>Bacteria</taxon>
        <taxon>Bacillati</taxon>
        <taxon>Actinomycetota</taxon>
        <taxon>Acidimicrobiia</taxon>
        <taxon>Acidimicrobiales</taxon>
        <taxon>Microthrixaceae</taxon>
        <taxon>Candidatus Neomicrothrix</taxon>
    </lineage>
</organism>
<dbReference type="InterPro" id="IPR011050">
    <property type="entry name" value="Pectin_lyase_fold/virulence"/>
</dbReference>
<name>A0A936TFI4_9ACTN</name>
<dbReference type="Proteomes" id="UP000727993">
    <property type="component" value="Unassembled WGS sequence"/>
</dbReference>
<dbReference type="InterPro" id="IPR012334">
    <property type="entry name" value="Pectin_lyas_fold"/>
</dbReference>
<dbReference type="AlphaFoldDB" id="A0A936TFI4"/>
<evidence type="ECO:0008006" key="3">
    <source>
        <dbReference type="Google" id="ProtNLM"/>
    </source>
</evidence>
<comment type="caution">
    <text evidence="1">The sequence shown here is derived from an EMBL/GenBank/DDBJ whole genome shotgun (WGS) entry which is preliminary data.</text>
</comment>
<dbReference type="InterPro" id="IPR006626">
    <property type="entry name" value="PbH1"/>
</dbReference>
<dbReference type="SUPFAM" id="SSF51126">
    <property type="entry name" value="Pectin lyase-like"/>
    <property type="match status" value="2"/>
</dbReference>
<gene>
    <name evidence="1" type="ORF">IPN02_07300</name>
</gene>
<dbReference type="PANTHER" id="PTHR34720:SF9">
    <property type="entry name" value="BLR4714 PROTEIN"/>
    <property type="match status" value="1"/>
</dbReference>
<dbReference type="SMART" id="SM00710">
    <property type="entry name" value="PbH1"/>
    <property type="match status" value="8"/>
</dbReference>
<proteinExistence type="predicted"/>
<dbReference type="PANTHER" id="PTHR34720">
    <property type="entry name" value="MICROCYSTIN DEPENDENT PROTEIN"/>
    <property type="match status" value="1"/>
</dbReference>
<evidence type="ECO:0000313" key="1">
    <source>
        <dbReference type="EMBL" id="MBK9296640.1"/>
    </source>
</evidence>
<protein>
    <recommendedName>
        <fullName evidence="3">CSLREA domain-containing protein</fullName>
    </recommendedName>
</protein>
<dbReference type="Gene3D" id="2.160.20.10">
    <property type="entry name" value="Single-stranded right-handed beta-helix, Pectin lyase-like"/>
    <property type="match status" value="1"/>
</dbReference>
<evidence type="ECO:0000313" key="2">
    <source>
        <dbReference type="Proteomes" id="UP000727993"/>
    </source>
</evidence>